<dbReference type="KEGG" id="clup:CLUP02_11501"/>
<dbReference type="Proteomes" id="UP000830671">
    <property type="component" value="Chromosome 6"/>
</dbReference>
<dbReference type="AlphaFoldDB" id="A0A9Q8WKC6"/>
<dbReference type="RefSeq" id="XP_049147614.1">
    <property type="nucleotide sequence ID" value="XM_049290469.1"/>
</dbReference>
<evidence type="ECO:0000313" key="1">
    <source>
        <dbReference type="EMBL" id="UQC86002.1"/>
    </source>
</evidence>
<name>A0A9Q8WKC6_9PEZI</name>
<evidence type="ECO:0000313" key="2">
    <source>
        <dbReference type="Proteomes" id="UP000830671"/>
    </source>
</evidence>
<reference evidence="1" key="1">
    <citation type="journal article" date="2021" name="Mol. Plant Microbe Interact.">
        <title>Complete Genome Sequence of the Plant-Pathogenic Fungus Colletotrichum lupini.</title>
        <authorList>
            <person name="Baroncelli R."/>
            <person name="Pensec F."/>
            <person name="Da Lio D."/>
            <person name="Boufleur T."/>
            <person name="Vicente I."/>
            <person name="Sarrocco S."/>
            <person name="Picot A."/>
            <person name="Baraldi E."/>
            <person name="Sukno S."/>
            <person name="Thon M."/>
            <person name="Le Floch G."/>
        </authorList>
    </citation>
    <scope>NUCLEOTIDE SEQUENCE</scope>
    <source>
        <strain evidence="1">IMI 504893</strain>
    </source>
</reference>
<sequence>MKQTLQATRDNTDIRVCAASDACQTSPCKLHPADTTDDRVFHTHIQVRPALPHRIICLLVSQGQRRACRQPRLMSLSMLMPLMDSRQMPAKSRVLEQSRRRIHCSIMSQISRNNWTEDQYGGGFDRCACKVAQRQQPLVSKRLWLNPRMVSTAL</sequence>
<accession>A0A9Q8WKC6</accession>
<gene>
    <name evidence="1" type="ORF">CLUP02_11501</name>
</gene>
<organism evidence="1 2">
    <name type="scientific">Colletotrichum lupini</name>
    <dbReference type="NCBI Taxonomy" id="145971"/>
    <lineage>
        <taxon>Eukaryota</taxon>
        <taxon>Fungi</taxon>
        <taxon>Dikarya</taxon>
        <taxon>Ascomycota</taxon>
        <taxon>Pezizomycotina</taxon>
        <taxon>Sordariomycetes</taxon>
        <taxon>Hypocreomycetidae</taxon>
        <taxon>Glomerellales</taxon>
        <taxon>Glomerellaceae</taxon>
        <taxon>Colletotrichum</taxon>
        <taxon>Colletotrichum acutatum species complex</taxon>
    </lineage>
</organism>
<dbReference type="EMBL" id="CP019478">
    <property type="protein sequence ID" value="UQC86002.1"/>
    <property type="molecule type" value="Genomic_DNA"/>
</dbReference>
<proteinExistence type="predicted"/>
<keyword evidence="2" id="KW-1185">Reference proteome</keyword>
<protein>
    <submittedName>
        <fullName evidence="1">Uncharacterized protein</fullName>
    </submittedName>
</protein>
<dbReference type="GeneID" id="73345479"/>